<feature type="transmembrane region" description="Helical" evidence="1">
    <location>
        <begin position="21"/>
        <end position="47"/>
    </location>
</feature>
<reference evidence="2 3" key="1">
    <citation type="submission" date="2016-06" db="EMBL/GenBank/DDBJ databases">
        <title>Simultaneous identification of Haemophilus influenzae and Haemophilus haemolyticus using TaqMan real-time PCR.</title>
        <authorList>
            <person name="Price E.P."/>
            <person name="Sarovich D.S."/>
            <person name="Harris T."/>
            <person name="Spargo J.C."/>
            <person name="Nosworthy E."/>
            <person name="Beissbarth J."/>
            <person name="Smith-Vaughan H."/>
        </authorList>
    </citation>
    <scope>NUCLEOTIDE SEQUENCE [LARGE SCALE GENOMIC DNA]</scope>
    <source>
        <strain evidence="2 3">ATCC 7901</strain>
    </source>
</reference>
<comment type="caution">
    <text evidence="2">The sequence shown here is derived from an EMBL/GenBank/DDBJ whole genome shotgun (WGS) entry which is preliminary data.</text>
</comment>
<evidence type="ECO:0000256" key="1">
    <source>
        <dbReference type="SAM" id="Phobius"/>
    </source>
</evidence>
<accession>A0AAP7L3G7</accession>
<dbReference type="EMBL" id="MAQE01000012">
    <property type="protein sequence ID" value="OBY52605.1"/>
    <property type="molecule type" value="Genomic_DNA"/>
</dbReference>
<gene>
    <name evidence="2" type="ORF">BBB52_04465</name>
</gene>
<dbReference type="Proteomes" id="UP000092746">
    <property type="component" value="Unassembled WGS sequence"/>
</dbReference>
<keyword evidence="1" id="KW-0812">Transmembrane</keyword>
<name>A0AAP7L3G7_AGGAP</name>
<evidence type="ECO:0000313" key="2">
    <source>
        <dbReference type="EMBL" id="OBY52605.1"/>
    </source>
</evidence>
<organism evidence="2 3">
    <name type="scientific">Aggregatibacter aphrophilus</name>
    <name type="common">Haemophilus aphrophilus</name>
    <dbReference type="NCBI Taxonomy" id="732"/>
    <lineage>
        <taxon>Bacteria</taxon>
        <taxon>Pseudomonadati</taxon>
        <taxon>Pseudomonadota</taxon>
        <taxon>Gammaproteobacteria</taxon>
        <taxon>Pasteurellales</taxon>
        <taxon>Pasteurellaceae</taxon>
        <taxon>Aggregatibacter</taxon>
    </lineage>
</organism>
<evidence type="ECO:0000313" key="3">
    <source>
        <dbReference type="Proteomes" id="UP000092746"/>
    </source>
</evidence>
<dbReference type="AlphaFoldDB" id="A0AAP7L3G7"/>
<protein>
    <submittedName>
        <fullName evidence="2">Uncharacterized protein</fullName>
    </submittedName>
</protein>
<keyword evidence="1" id="KW-1133">Transmembrane helix</keyword>
<keyword evidence="1" id="KW-0472">Membrane</keyword>
<sequence length="64" mass="7516">MIINALILHKKSKLRKHFSMPFLRFVMFLIFIVTLVTNESAIILLGLNPIKNIINLRTNQTIYF</sequence>
<proteinExistence type="predicted"/>